<gene>
    <name evidence="1" type="ORF">BJ138DRAFT_1117061</name>
</gene>
<accession>A0ACB8A2T0</accession>
<proteinExistence type="predicted"/>
<name>A0ACB8A2T0_9AGAM</name>
<keyword evidence="2" id="KW-1185">Reference proteome</keyword>
<dbReference type="Proteomes" id="UP000790377">
    <property type="component" value="Unassembled WGS sequence"/>
</dbReference>
<comment type="caution">
    <text evidence="1">The sequence shown here is derived from an EMBL/GenBank/DDBJ whole genome shotgun (WGS) entry which is preliminary data.</text>
</comment>
<dbReference type="EMBL" id="MU267949">
    <property type="protein sequence ID" value="KAH7907007.1"/>
    <property type="molecule type" value="Genomic_DNA"/>
</dbReference>
<reference evidence="1" key="1">
    <citation type="journal article" date="2021" name="New Phytol.">
        <title>Evolutionary innovations through gain and loss of genes in the ectomycorrhizal Boletales.</title>
        <authorList>
            <person name="Wu G."/>
            <person name="Miyauchi S."/>
            <person name="Morin E."/>
            <person name="Kuo A."/>
            <person name="Drula E."/>
            <person name="Varga T."/>
            <person name="Kohler A."/>
            <person name="Feng B."/>
            <person name="Cao Y."/>
            <person name="Lipzen A."/>
            <person name="Daum C."/>
            <person name="Hundley H."/>
            <person name="Pangilinan J."/>
            <person name="Johnson J."/>
            <person name="Barry K."/>
            <person name="LaButti K."/>
            <person name="Ng V."/>
            <person name="Ahrendt S."/>
            <person name="Min B."/>
            <person name="Choi I.G."/>
            <person name="Park H."/>
            <person name="Plett J.M."/>
            <person name="Magnuson J."/>
            <person name="Spatafora J.W."/>
            <person name="Nagy L.G."/>
            <person name="Henrissat B."/>
            <person name="Grigoriev I.V."/>
            <person name="Yang Z.L."/>
            <person name="Xu J."/>
            <person name="Martin F.M."/>
        </authorList>
    </citation>
    <scope>NUCLEOTIDE SEQUENCE</scope>
    <source>
        <strain evidence="1">ATCC 28755</strain>
    </source>
</reference>
<sequence length="165" mass="17914">MILFSLVWSPDGQSIVAGALNGNIYMWDASFLNPSKTHAESLSSSILNLPARPTPPPPPLTNSDDGPCESDDWEYSTNESSDSLLDLPAVGAPNSHATKRKGRRRRAAPGPQLEAPLPFISVRQLVLYYANLNRTSSISISSTLQLGVWTMHIFPFSHPTKIAAS</sequence>
<evidence type="ECO:0000313" key="2">
    <source>
        <dbReference type="Proteomes" id="UP000790377"/>
    </source>
</evidence>
<evidence type="ECO:0000313" key="1">
    <source>
        <dbReference type="EMBL" id="KAH7907007.1"/>
    </source>
</evidence>
<organism evidence="1 2">
    <name type="scientific">Hygrophoropsis aurantiaca</name>
    <dbReference type="NCBI Taxonomy" id="72124"/>
    <lineage>
        <taxon>Eukaryota</taxon>
        <taxon>Fungi</taxon>
        <taxon>Dikarya</taxon>
        <taxon>Basidiomycota</taxon>
        <taxon>Agaricomycotina</taxon>
        <taxon>Agaricomycetes</taxon>
        <taxon>Agaricomycetidae</taxon>
        <taxon>Boletales</taxon>
        <taxon>Coniophorineae</taxon>
        <taxon>Hygrophoropsidaceae</taxon>
        <taxon>Hygrophoropsis</taxon>
    </lineage>
</organism>
<protein>
    <submittedName>
        <fullName evidence="1">Uncharacterized protein</fullName>
    </submittedName>
</protein>